<protein>
    <submittedName>
        <fullName evidence="2">Uncharacterized protein</fullName>
    </submittedName>
</protein>
<proteinExistence type="predicted"/>
<organism evidence="2 3">
    <name type="scientific">Crassaminicella indica</name>
    <dbReference type="NCBI Taxonomy" id="2855394"/>
    <lineage>
        <taxon>Bacteria</taxon>
        <taxon>Bacillati</taxon>
        <taxon>Bacillota</taxon>
        <taxon>Clostridia</taxon>
        <taxon>Eubacteriales</taxon>
        <taxon>Clostridiaceae</taxon>
        <taxon>Crassaminicella</taxon>
    </lineage>
</organism>
<feature type="transmembrane region" description="Helical" evidence="1">
    <location>
        <begin position="125"/>
        <end position="146"/>
    </location>
</feature>
<keyword evidence="1" id="KW-1133">Transmembrane helix</keyword>
<dbReference type="Proteomes" id="UP000886818">
    <property type="component" value="Chromosome"/>
</dbReference>
<feature type="transmembrane region" description="Helical" evidence="1">
    <location>
        <begin position="59"/>
        <end position="78"/>
    </location>
</feature>
<evidence type="ECO:0000313" key="2">
    <source>
        <dbReference type="EMBL" id="QXM07197.1"/>
    </source>
</evidence>
<evidence type="ECO:0000256" key="1">
    <source>
        <dbReference type="SAM" id="Phobius"/>
    </source>
</evidence>
<reference evidence="2" key="1">
    <citation type="submission" date="2021-07" db="EMBL/GenBank/DDBJ databases">
        <title>Complete genome sequence of Crassaminicella sp. 143-21, isolated from a deep-sea hydrothermal vent.</title>
        <authorList>
            <person name="Li X."/>
        </authorList>
    </citation>
    <scope>NUCLEOTIDE SEQUENCE</scope>
    <source>
        <strain evidence="2">143-21</strain>
    </source>
</reference>
<name>A0ABX8RDQ3_9CLOT</name>
<feature type="transmembrane region" description="Helical" evidence="1">
    <location>
        <begin position="34"/>
        <end position="53"/>
    </location>
</feature>
<gene>
    <name evidence="2" type="ORF">KVH43_05725</name>
</gene>
<feature type="transmembrane region" description="Helical" evidence="1">
    <location>
        <begin position="6"/>
        <end position="27"/>
    </location>
</feature>
<accession>A0ABX8RDQ3</accession>
<keyword evidence="1" id="KW-0472">Membrane</keyword>
<feature type="transmembrane region" description="Helical" evidence="1">
    <location>
        <begin position="85"/>
        <end position="105"/>
    </location>
</feature>
<dbReference type="EMBL" id="CP078093">
    <property type="protein sequence ID" value="QXM07197.1"/>
    <property type="molecule type" value="Genomic_DNA"/>
</dbReference>
<keyword evidence="1" id="KW-0812">Transmembrane</keyword>
<dbReference type="RefSeq" id="WP_218283883.1">
    <property type="nucleotide sequence ID" value="NZ_CP078093.1"/>
</dbReference>
<keyword evidence="3" id="KW-1185">Reference proteome</keyword>
<sequence length="160" mass="18215">MDIVERLASYCIECFFMIGAGLGLIGIRLKLRRIMLIAIVQGIIVHVVRAFYIKNNIPFGTHIFIIFMCYVILLVLIGKQRILDSIISGLISFLLLLWGEGVFLFPFLKLFQFDPATLMSRPGGTLIGMLLSDFLLIVGFLIGYVFKITIIDFKHFHENK</sequence>
<evidence type="ECO:0000313" key="3">
    <source>
        <dbReference type="Proteomes" id="UP000886818"/>
    </source>
</evidence>